<feature type="compositionally biased region" description="Low complexity" evidence="1">
    <location>
        <begin position="49"/>
        <end position="60"/>
    </location>
</feature>
<dbReference type="InterPro" id="IPR039632">
    <property type="entry name" value="TMEM42"/>
</dbReference>
<feature type="compositionally biased region" description="Acidic residues" evidence="1">
    <location>
        <begin position="270"/>
        <end position="282"/>
    </location>
</feature>
<name>A0A8H8UF80_9HELO</name>
<dbReference type="EMBL" id="QGMI01000172">
    <property type="protein sequence ID" value="TVY45994.1"/>
    <property type="molecule type" value="Genomic_DNA"/>
</dbReference>
<keyword evidence="2" id="KW-0472">Membrane</keyword>
<feature type="transmembrane region" description="Helical" evidence="2">
    <location>
        <begin position="89"/>
        <end position="107"/>
    </location>
</feature>
<evidence type="ECO:0008006" key="5">
    <source>
        <dbReference type="Google" id="ProtNLM"/>
    </source>
</evidence>
<sequence>MAPRTRASASSTPAKHIPTTPTSTSTSTALDTFPREPLLGTSLSQRQNPSSPSTSPTTTTSIELVGKQDTRGIEQDDMEFKDLSRKSQWIALAIMSGACAAFNGVFAKLTTTELTTSFATSVANLLGLGDGEKVVEVAVRGLFFLLNLLFNAIMWTLFTKALARGTSTTRVSILNTSANFMLTAILGFLIFSESLPPLWFLGAALLVAGNVIIGRRDEGEDKDGAGDLEGGEREEEEGALLVAGGEELELELEGAEGRKDEDVVQLGDLAGDEIGDSDDNDLVDLRSR</sequence>
<feature type="transmembrane region" description="Helical" evidence="2">
    <location>
        <begin position="171"/>
        <end position="191"/>
    </location>
</feature>
<feature type="transmembrane region" description="Helical" evidence="2">
    <location>
        <begin position="137"/>
        <end position="159"/>
    </location>
</feature>
<dbReference type="InterPro" id="IPR037185">
    <property type="entry name" value="EmrE-like"/>
</dbReference>
<dbReference type="OrthoDB" id="5854584at2759"/>
<dbReference type="Proteomes" id="UP000443090">
    <property type="component" value="Unassembled WGS sequence"/>
</dbReference>
<dbReference type="PANTHER" id="PTHR31965">
    <property type="entry name" value="TRANSMEMBRANE PROTEIN 42"/>
    <property type="match status" value="1"/>
</dbReference>
<reference evidence="3 4" key="1">
    <citation type="submission" date="2018-05" db="EMBL/GenBank/DDBJ databases">
        <title>Genome sequencing and assembly of the regulated plant pathogen Lachnellula willkommii and related sister species for the development of diagnostic species identification markers.</title>
        <authorList>
            <person name="Giroux E."/>
            <person name="Bilodeau G."/>
        </authorList>
    </citation>
    <scope>NUCLEOTIDE SEQUENCE [LARGE SCALE GENOMIC DNA]</scope>
    <source>
        <strain evidence="3 4">CBS 160.35</strain>
    </source>
</reference>
<feature type="transmembrane region" description="Helical" evidence="2">
    <location>
        <begin position="197"/>
        <end position="213"/>
    </location>
</feature>
<protein>
    <recommendedName>
        <fullName evidence="5">Transmembrane protein 42</fullName>
    </recommendedName>
</protein>
<dbReference type="AlphaFoldDB" id="A0A8H8UF80"/>
<dbReference type="SUPFAM" id="SSF103481">
    <property type="entry name" value="Multidrug resistance efflux transporter EmrE"/>
    <property type="match status" value="1"/>
</dbReference>
<keyword evidence="2" id="KW-0812">Transmembrane</keyword>
<evidence type="ECO:0000256" key="1">
    <source>
        <dbReference type="SAM" id="MobiDB-lite"/>
    </source>
</evidence>
<comment type="caution">
    <text evidence="3">The sequence shown here is derived from an EMBL/GenBank/DDBJ whole genome shotgun (WGS) entry which is preliminary data.</text>
</comment>
<organism evidence="3 4">
    <name type="scientific">Lachnellula occidentalis</name>
    <dbReference type="NCBI Taxonomy" id="215460"/>
    <lineage>
        <taxon>Eukaryota</taxon>
        <taxon>Fungi</taxon>
        <taxon>Dikarya</taxon>
        <taxon>Ascomycota</taxon>
        <taxon>Pezizomycotina</taxon>
        <taxon>Leotiomycetes</taxon>
        <taxon>Helotiales</taxon>
        <taxon>Lachnaceae</taxon>
        <taxon>Lachnellula</taxon>
    </lineage>
</organism>
<evidence type="ECO:0000313" key="4">
    <source>
        <dbReference type="Proteomes" id="UP000443090"/>
    </source>
</evidence>
<evidence type="ECO:0000313" key="3">
    <source>
        <dbReference type="EMBL" id="TVY45994.1"/>
    </source>
</evidence>
<proteinExistence type="predicted"/>
<keyword evidence="2" id="KW-1133">Transmembrane helix</keyword>
<feature type="region of interest" description="Disordered" evidence="1">
    <location>
        <begin position="253"/>
        <end position="288"/>
    </location>
</feature>
<keyword evidence="4" id="KW-1185">Reference proteome</keyword>
<gene>
    <name evidence="3" type="ORF">LOCC1_G003022</name>
</gene>
<evidence type="ECO:0000256" key="2">
    <source>
        <dbReference type="SAM" id="Phobius"/>
    </source>
</evidence>
<feature type="compositionally biased region" description="Low complexity" evidence="1">
    <location>
        <begin position="18"/>
        <end position="28"/>
    </location>
</feature>
<feature type="region of interest" description="Disordered" evidence="1">
    <location>
        <begin position="1"/>
        <end position="60"/>
    </location>
</feature>
<accession>A0A8H8UF80</accession>
<dbReference type="PANTHER" id="PTHR31965:SF1">
    <property type="entry name" value="TRANSMEMBRANE PROTEIN 42"/>
    <property type="match status" value="1"/>
</dbReference>